<feature type="transmembrane region" description="Helical" evidence="13">
    <location>
        <begin position="160"/>
        <end position="183"/>
    </location>
</feature>
<feature type="domain" description="Peptidase M50" evidence="14">
    <location>
        <begin position="52"/>
        <end position="152"/>
    </location>
</feature>
<evidence type="ECO:0000256" key="5">
    <source>
        <dbReference type="ARBA" id="ARBA00022670"/>
    </source>
</evidence>
<reference evidence="15 16" key="1">
    <citation type="submission" date="2018-10" db="EMBL/GenBank/DDBJ databases">
        <title>Draft genome of Mycobacterium hodleri strain B.</title>
        <authorList>
            <person name="Amande T.J."/>
            <person name="Mcgenity T.J."/>
        </authorList>
    </citation>
    <scope>NUCLEOTIDE SEQUENCE [LARGE SCALE GENOMIC DNA]</scope>
    <source>
        <strain evidence="15 16">B</strain>
    </source>
</reference>
<evidence type="ECO:0000256" key="8">
    <source>
        <dbReference type="ARBA" id="ARBA00022801"/>
    </source>
</evidence>
<keyword evidence="4" id="KW-1003">Cell membrane</keyword>
<evidence type="ECO:0000256" key="4">
    <source>
        <dbReference type="ARBA" id="ARBA00022475"/>
    </source>
</evidence>
<organism evidence="15 16">
    <name type="scientific">Mycolicibacterium hodleri</name>
    <dbReference type="NCBI Taxonomy" id="49897"/>
    <lineage>
        <taxon>Bacteria</taxon>
        <taxon>Bacillati</taxon>
        <taxon>Actinomycetota</taxon>
        <taxon>Actinomycetes</taxon>
        <taxon>Mycobacteriales</taxon>
        <taxon>Mycobacteriaceae</taxon>
        <taxon>Mycolicibacterium</taxon>
    </lineage>
</organism>
<keyword evidence="12 13" id="KW-0472">Membrane</keyword>
<dbReference type="GO" id="GO:0006508">
    <property type="term" value="P:proteolysis"/>
    <property type="evidence" value="ECO:0007669"/>
    <property type="project" value="UniProtKB-KW"/>
</dbReference>
<evidence type="ECO:0000256" key="12">
    <source>
        <dbReference type="ARBA" id="ARBA00023136"/>
    </source>
</evidence>
<dbReference type="Proteomes" id="UP000315759">
    <property type="component" value="Unassembled WGS sequence"/>
</dbReference>
<feature type="transmembrane region" description="Helical" evidence="13">
    <location>
        <begin position="94"/>
        <end position="118"/>
    </location>
</feature>
<dbReference type="InterPro" id="IPR052348">
    <property type="entry name" value="Metallopeptidase_M50B"/>
</dbReference>
<keyword evidence="10 13" id="KW-1133">Transmembrane helix</keyword>
<keyword evidence="11" id="KW-0482">Metalloprotease</keyword>
<keyword evidence="6 13" id="KW-0812">Transmembrane</keyword>
<keyword evidence="16" id="KW-1185">Reference proteome</keyword>
<name>A0A544W229_9MYCO</name>
<evidence type="ECO:0000256" key="9">
    <source>
        <dbReference type="ARBA" id="ARBA00022833"/>
    </source>
</evidence>
<accession>A0A544W229</accession>
<evidence type="ECO:0000256" key="7">
    <source>
        <dbReference type="ARBA" id="ARBA00022723"/>
    </source>
</evidence>
<dbReference type="GO" id="GO:0046872">
    <property type="term" value="F:metal ion binding"/>
    <property type="evidence" value="ECO:0007669"/>
    <property type="project" value="UniProtKB-KW"/>
</dbReference>
<feature type="transmembrane region" description="Helical" evidence="13">
    <location>
        <begin position="16"/>
        <end position="34"/>
    </location>
</feature>
<evidence type="ECO:0000256" key="10">
    <source>
        <dbReference type="ARBA" id="ARBA00022989"/>
    </source>
</evidence>
<evidence type="ECO:0000256" key="13">
    <source>
        <dbReference type="SAM" id="Phobius"/>
    </source>
</evidence>
<evidence type="ECO:0000313" key="15">
    <source>
        <dbReference type="EMBL" id="TQR86242.1"/>
    </source>
</evidence>
<sequence>MSNVRPLRQSVRPSPVFLAIVAITVAGGAIAWVAGEPRSALSYVGTFVFVVFGWLVSLCLHEFGHAYTAWRYGDHDVEVRGYLTLNPLQYSNPLLSLGIPVLFIALGGIGLPGGAVYVRTWSMTKRQRTTVSLAGPFANVVLAILLLSVTATFWDPEHTVFWAAMAFLGFLQVTAVLLNLLPVPGLDGYGALEPHLKPETQRQLAPVKQWGFIILFVLLMAPMLNQWFFGLVFWFVDLFGAPGGLVAIGGQLTRFWSAWF</sequence>
<comment type="subcellular location">
    <subcellularLocation>
        <location evidence="2">Cell membrane</location>
        <topology evidence="2">Multi-pass membrane protein</topology>
    </subcellularLocation>
</comment>
<evidence type="ECO:0000259" key="14">
    <source>
        <dbReference type="Pfam" id="PF02163"/>
    </source>
</evidence>
<comment type="cofactor">
    <cofactor evidence="1">
        <name>Zn(2+)</name>
        <dbReference type="ChEBI" id="CHEBI:29105"/>
    </cofactor>
</comment>
<evidence type="ECO:0000256" key="3">
    <source>
        <dbReference type="ARBA" id="ARBA00007931"/>
    </source>
</evidence>
<comment type="caution">
    <text evidence="15">The sequence shown here is derived from an EMBL/GenBank/DDBJ whole genome shotgun (WGS) entry which is preliminary data.</text>
</comment>
<dbReference type="GO" id="GO:0008237">
    <property type="term" value="F:metallopeptidase activity"/>
    <property type="evidence" value="ECO:0007669"/>
    <property type="project" value="UniProtKB-KW"/>
</dbReference>
<evidence type="ECO:0000256" key="2">
    <source>
        <dbReference type="ARBA" id="ARBA00004651"/>
    </source>
</evidence>
<feature type="transmembrane region" description="Helical" evidence="13">
    <location>
        <begin position="41"/>
        <end position="63"/>
    </location>
</feature>
<dbReference type="InterPro" id="IPR044537">
    <property type="entry name" value="Rip2-like"/>
</dbReference>
<evidence type="ECO:0000256" key="1">
    <source>
        <dbReference type="ARBA" id="ARBA00001947"/>
    </source>
</evidence>
<evidence type="ECO:0000313" key="16">
    <source>
        <dbReference type="Proteomes" id="UP000315759"/>
    </source>
</evidence>
<keyword evidence="8" id="KW-0378">Hydrolase</keyword>
<feature type="transmembrane region" description="Helical" evidence="13">
    <location>
        <begin position="130"/>
        <end position="154"/>
    </location>
</feature>
<proteinExistence type="inferred from homology"/>
<dbReference type="GO" id="GO:0005886">
    <property type="term" value="C:plasma membrane"/>
    <property type="evidence" value="ECO:0007669"/>
    <property type="project" value="UniProtKB-SubCell"/>
</dbReference>
<dbReference type="EMBL" id="VIFX01000014">
    <property type="protein sequence ID" value="TQR86242.1"/>
    <property type="molecule type" value="Genomic_DNA"/>
</dbReference>
<evidence type="ECO:0000256" key="6">
    <source>
        <dbReference type="ARBA" id="ARBA00022692"/>
    </source>
</evidence>
<gene>
    <name evidence="15" type="ORF">D8S82_13080</name>
</gene>
<protein>
    <submittedName>
        <fullName evidence="15">Site-2 protease family protein</fullName>
    </submittedName>
</protein>
<dbReference type="PANTHER" id="PTHR35864:SF1">
    <property type="entry name" value="ZINC METALLOPROTEASE YWHC-RELATED"/>
    <property type="match status" value="1"/>
</dbReference>
<dbReference type="InterPro" id="IPR008915">
    <property type="entry name" value="Peptidase_M50"/>
</dbReference>
<dbReference type="AlphaFoldDB" id="A0A544W229"/>
<dbReference type="Pfam" id="PF02163">
    <property type="entry name" value="Peptidase_M50"/>
    <property type="match status" value="1"/>
</dbReference>
<dbReference type="RefSeq" id="WP_142552506.1">
    <property type="nucleotide sequence ID" value="NZ_VIFX01000014.1"/>
</dbReference>
<dbReference type="PANTHER" id="PTHR35864">
    <property type="entry name" value="ZINC METALLOPROTEASE MJ0611-RELATED"/>
    <property type="match status" value="1"/>
</dbReference>
<evidence type="ECO:0000256" key="11">
    <source>
        <dbReference type="ARBA" id="ARBA00023049"/>
    </source>
</evidence>
<dbReference type="CDD" id="cd06158">
    <property type="entry name" value="S2P-M50_like_1"/>
    <property type="match status" value="1"/>
</dbReference>
<keyword evidence="9" id="KW-0862">Zinc</keyword>
<comment type="similarity">
    <text evidence="3">Belongs to the peptidase M50B family.</text>
</comment>
<keyword evidence="5 15" id="KW-0645">Protease</keyword>
<keyword evidence="7" id="KW-0479">Metal-binding</keyword>